<dbReference type="InParanoid" id="J4GHR4"/>
<feature type="transmembrane region" description="Helical" evidence="1">
    <location>
        <begin position="183"/>
        <end position="205"/>
    </location>
</feature>
<proteinExistence type="predicted"/>
<dbReference type="RefSeq" id="XP_012177713.1">
    <property type="nucleotide sequence ID" value="XM_012322323.1"/>
</dbReference>
<keyword evidence="1" id="KW-1133">Transmembrane helix</keyword>
<dbReference type="GeneID" id="24093341"/>
<keyword evidence="3" id="KW-1185">Reference proteome</keyword>
<feature type="transmembrane region" description="Helical" evidence="1">
    <location>
        <begin position="37"/>
        <end position="59"/>
    </location>
</feature>
<gene>
    <name evidence="2" type="ORF">FIBRA_00427</name>
</gene>
<feature type="transmembrane region" description="Helical" evidence="1">
    <location>
        <begin position="154"/>
        <end position="177"/>
    </location>
</feature>
<evidence type="ECO:0000313" key="2">
    <source>
        <dbReference type="EMBL" id="CCL98430.1"/>
    </source>
</evidence>
<dbReference type="OrthoDB" id="2796825at2759"/>
<sequence length="268" mass="30040">MATINTATNFRDIDLLCVYDNIQMGALRFSETRPTRILSIVGDSAAIIATFITDGVLLVRCFMVWYNKRWVMVLPCLMYSASTAFSIIGVVIIAQPEESIWKASVRKFNLPYWTVSVGLNVLLTSMLVFRLLWMRYEIMATLGHEHGRVYLTAVSMLVESALPYTLLSVLYVILYGLNSPMEALFLMPMVQFSCIAPELILIHVARGRAWSKQTYLKGTISSVRFGATTGNVEGPDVSVCMHQSSTTTLRDQALKFKSSTPDVGRREL</sequence>
<keyword evidence="1" id="KW-0812">Transmembrane</keyword>
<protein>
    <submittedName>
        <fullName evidence="2">Uncharacterized protein</fullName>
    </submittedName>
</protein>
<feature type="transmembrane region" description="Helical" evidence="1">
    <location>
        <begin position="71"/>
        <end position="93"/>
    </location>
</feature>
<dbReference type="HOGENOM" id="CLU_044614_0_1_1"/>
<dbReference type="Proteomes" id="UP000006352">
    <property type="component" value="Unassembled WGS sequence"/>
</dbReference>
<organism evidence="2 3">
    <name type="scientific">Fibroporia radiculosa</name>
    <dbReference type="NCBI Taxonomy" id="599839"/>
    <lineage>
        <taxon>Eukaryota</taxon>
        <taxon>Fungi</taxon>
        <taxon>Dikarya</taxon>
        <taxon>Basidiomycota</taxon>
        <taxon>Agaricomycotina</taxon>
        <taxon>Agaricomycetes</taxon>
        <taxon>Polyporales</taxon>
        <taxon>Fibroporiaceae</taxon>
        <taxon>Fibroporia</taxon>
    </lineage>
</organism>
<keyword evidence="1" id="KW-0472">Membrane</keyword>
<name>J4GHR4_9APHY</name>
<dbReference type="EMBL" id="HE796883">
    <property type="protein sequence ID" value="CCL98430.1"/>
    <property type="molecule type" value="Genomic_DNA"/>
</dbReference>
<feature type="transmembrane region" description="Helical" evidence="1">
    <location>
        <begin position="113"/>
        <end position="133"/>
    </location>
</feature>
<reference evidence="2 3" key="1">
    <citation type="journal article" date="2012" name="Appl. Environ. Microbiol.">
        <title>Short-read sequencing for genomic analysis of the brown rot fungus Fibroporia radiculosa.</title>
        <authorList>
            <person name="Tang J.D."/>
            <person name="Perkins A.D."/>
            <person name="Sonstegard T.S."/>
            <person name="Schroeder S.G."/>
            <person name="Burgess S.C."/>
            <person name="Diehl S.V."/>
        </authorList>
    </citation>
    <scope>NUCLEOTIDE SEQUENCE [LARGE SCALE GENOMIC DNA]</scope>
    <source>
        <strain evidence="2 3">TFFH 294</strain>
    </source>
</reference>
<evidence type="ECO:0000256" key="1">
    <source>
        <dbReference type="SAM" id="Phobius"/>
    </source>
</evidence>
<evidence type="ECO:0000313" key="3">
    <source>
        <dbReference type="Proteomes" id="UP000006352"/>
    </source>
</evidence>
<dbReference type="AlphaFoldDB" id="J4GHR4"/>
<accession>J4GHR4</accession>